<reference evidence="1 2" key="1">
    <citation type="submission" date="2019-07" db="EMBL/GenBank/DDBJ databases">
        <title>Whole genome shotgun sequence of Kocuria turfanensis NBRC 107627.</title>
        <authorList>
            <person name="Hosoyama A."/>
            <person name="Uohara A."/>
            <person name="Ohji S."/>
            <person name="Ichikawa N."/>
        </authorList>
    </citation>
    <scope>NUCLEOTIDE SEQUENCE [LARGE SCALE GENOMIC DNA]</scope>
    <source>
        <strain evidence="1 2">NBRC 107627</strain>
    </source>
</reference>
<accession>A0A512IE18</accession>
<protein>
    <submittedName>
        <fullName evidence="1">Uncharacterized protein</fullName>
    </submittedName>
</protein>
<name>A0A512IE18_9MICC</name>
<comment type="caution">
    <text evidence="1">The sequence shown here is derived from an EMBL/GenBank/DDBJ whole genome shotgun (WGS) entry which is preliminary data.</text>
</comment>
<evidence type="ECO:0000313" key="1">
    <source>
        <dbReference type="EMBL" id="GEO95907.1"/>
    </source>
</evidence>
<gene>
    <name evidence="1" type="ORF">KTU01_20300</name>
</gene>
<dbReference type="Proteomes" id="UP000321103">
    <property type="component" value="Unassembled WGS sequence"/>
</dbReference>
<sequence length="62" mass="6233">MSDALPTVVAARPGGPAPVPAAPAVLGCAAMSIDDYARVVQARTEFVDFLLAPVRGRLAAAA</sequence>
<evidence type="ECO:0000313" key="2">
    <source>
        <dbReference type="Proteomes" id="UP000321103"/>
    </source>
</evidence>
<dbReference type="AlphaFoldDB" id="A0A512IE18"/>
<keyword evidence="2" id="KW-1185">Reference proteome</keyword>
<proteinExistence type="predicted"/>
<dbReference type="EMBL" id="BJZS01000056">
    <property type="protein sequence ID" value="GEO95907.1"/>
    <property type="molecule type" value="Genomic_DNA"/>
</dbReference>
<dbReference type="RefSeq" id="WP_062736471.1">
    <property type="nucleotide sequence ID" value="NZ_BJZS01000056.1"/>
</dbReference>
<organism evidence="1 2">
    <name type="scientific">Kocuria turfanensis</name>
    <dbReference type="NCBI Taxonomy" id="388357"/>
    <lineage>
        <taxon>Bacteria</taxon>
        <taxon>Bacillati</taxon>
        <taxon>Actinomycetota</taxon>
        <taxon>Actinomycetes</taxon>
        <taxon>Micrococcales</taxon>
        <taxon>Micrococcaceae</taxon>
        <taxon>Kocuria</taxon>
    </lineage>
</organism>